<dbReference type="GO" id="GO:0005634">
    <property type="term" value="C:nucleus"/>
    <property type="evidence" value="ECO:0007669"/>
    <property type="project" value="TreeGrafter"/>
</dbReference>
<feature type="domain" description="DRBM" evidence="6">
    <location>
        <begin position="249"/>
        <end position="319"/>
    </location>
</feature>
<evidence type="ECO:0000256" key="3">
    <source>
        <dbReference type="ARBA" id="ARBA00022801"/>
    </source>
</evidence>
<comment type="caution">
    <text evidence="8">The sequence shown here is derived from an EMBL/GenBank/DDBJ whole genome shotgun (WGS) entry which is preliminary data.</text>
</comment>
<evidence type="ECO:0000313" key="9">
    <source>
        <dbReference type="Proteomes" id="UP000807469"/>
    </source>
</evidence>
<dbReference type="SMART" id="SM00358">
    <property type="entry name" value="DSRM"/>
    <property type="match status" value="1"/>
</dbReference>
<dbReference type="SUPFAM" id="SSF54768">
    <property type="entry name" value="dsRNA-binding domain-like"/>
    <property type="match status" value="1"/>
</dbReference>
<evidence type="ECO:0000256" key="5">
    <source>
        <dbReference type="PROSITE-ProRule" id="PRU00266"/>
    </source>
</evidence>
<accession>A0A9P6D1I0</accession>
<dbReference type="PROSITE" id="PS50142">
    <property type="entry name" value="RNASE_3_2"/>
    <property type="match status" value="1"/>
</dbReference>
<dbReference type="GO" id="GO:0006396">
    <property type="term" value="P:RNA processing"/>
    <property type="evidence" value="ECO:0007669"/>
    <property type="project" value="InterPro"/>
</dbReference>
<evidence type="ECO:0000313" key="8">
    <source>
        <dbReference type="EMBL" id="KAF9479708.1"/>
    </source>
</evidence>
<name>A0A9P6D1I0_9AGAR</name>
<feature type="domain" description="RNase III" evidence="7">
    <location>
        <begin position="26"/>
        <end position="160"/>
    </location>
</feature>
<dbReference type="GO" id="GO:0004525">
    <property type="term" value="F:ribonuclease III activity"/>
    <property type="evidence" value="ECO:0007669"/>
    <property type="project" value="InterPro"/>
</dbReference>
<dbReference type="PANTHER" id="PTHR11207:SF0">
    <property type="entry name" value="RIBONUCLEASE 3"/>
    <property type="match status" value="1"/>
</dbReference>
<evidence type="ECO:0000259" key="6">
    <source>
        <dbReference type="PROSITE" id="PS50137"/>
    </source>
</evidence>
<dbReference type="PROSITE" id="PS50137">
    <property type="entry name" value="DS_RBD"/>
    <property type="match status" value="1"/>
</dbReference>
<keyword evidence="3" id="KW-0378">Hydrolase</keyword>
<dbReference type="InterPro" id="IPR014720">
    <property type="entry name" value="dsRBD_dom"/>
</dbReference>
<protein>
    <submittedName>
        <fullName evidence="8">Uncharacterized protein</fullName>
    </submittedName>
</protein>
<proteinExistence type="predicted"/>
<evidence type="ECO:0000256" key="1">
    <source>
        <dbReference type="ARBA" id="ARBA00022722"/>
    </source>
</evidence>
<dbReference type="Proteomes" id="UP000807469">
    <property type="component" value="Unassembled WGS sequence"/>
</dbReference>
<reference evidence="8" key="1">
    <citation type="submission" date="2020-11" db="EMBL/GenBank/DDBJ databases">
        <authorList>
            <consortium name="DOE Joint Genome Institute"/>
            <person name="Ahrendt S."/>
            <person name="Riley R."/>
            <person name="Andreopoulos W."/>
            <person name="Labutti K."/>
            <person name="Pangilinan J."/>
            <person name="Ruiz-Duenas F.J."/>
            <person name="Barrasa J.M."/>
            <person name="Sanchez-Garcia M."/>
            <person name="Camarero S."/>
            <person name="Miyauchi S."/>
            <person name="Serrano A."/>
            <person name="Linde D."/>
            <person name="Babiker R."/>
            <person name="Drula E."/>
            <person name="Ayuso-Fernandez I."/>
            <person name="Pacheco R."/>
            <person name="Padilla G."/>
            <person name="Ferreira P."/>
            <person name="Barriuso J."/>
            <person name="Kellner H."/>
            <person name="Castanera R."/>
            <person name="Alfaro M."/>
            <person name="Ramirez L."/>
            <person name="Pisabarro A.G."/>
            <person name="Kuo A."/>
            <person name="Tritt A."/>
            <person name="Lipzen A."/>
            <person name="He G."/>
            <person name="Yan M."/>
            <person name="Ng V."/>
            <person name="Cullen D."/>
            <person name="Martin F."/>
            <person name="Rosso M.-N."/>
            <person name="Henrissat B."/>
            <person name="Hibbett D."/>
            <person name="Martinez A.T."/>
            <person name="Grigoriev I.V."/>
        </authorList>
    </citation>
    <scope>NUCLEOTIDE SEQUENCE</scope>
    <source>
        <strain evidence="8">CIRM-BRFM 674</strain>
    </source>
</reference>
<dbReference type="Gene3D" id="3.30.160.20">
    <property type="match status" value="1"/>
</dbReference>
<dbReference type="OrthoDB" id="2392202at2759"/>
<dbReference type="Pfam" id="PF00035">
    <property type="entry name" value="dsrm"/>
    <property type="match status" value="1"/>
</dbReference>
<organism evidence="8 9">
    <name type="scientific">Pholiota conissans</name>
    <dbReference type="NCBI Taxonomy" id="109636"/>
    <lineage>
        <taxon>Eukaryota</taxon>
        <taxon>Fungi</taxon>
        <taxon>Dikarya</taxon>
        <taxon>Basidiomycota</taxon>
        <taxon>Agaricomycotina</taxon>
        <taxon>Agaricomycetes</taxon>
        <taxon>Agaricomycetidae</taxon>
        <taxon>Agaricales</taxon>
        <taxon>Agaricineae</taxon>
        <taxon>Strophariaceae</taxon>
        <taxon>Pholiota</taxon>
    </lineage>
</organism>
<keyword evidence="9" id="KW-1185">Reference proteome</keyword>
<gene>
    <name evidence="8" type="ORF">BDN70DRAFT_834000</name>
</gene>
<dbReference type="InterPro" id="IPR000999">
    <property type="entry name" value="RNase_III_dom"/>
</dbReference>
<dbReference type="GO" id="GO:0003725">
    <property type="term" value="F:double-stranded RNA binding"/>
    <property type="evidence" value="ECO:0007669"/>
    <property type="project" value="TreeGrafter"/>
</dbReference>
<keyword evidence="4 5" id="KW-0694">RNA-binding</keyword>
<evidence type="ECO:0000259" key="7">
    <source>
        <dbReference type="PROSITE" id="PS50142"/>
    </source>
</evidence>
<dbReference type="PANTHER" id="PTHR11207">
    <property type="entry name" value="RIBONUCLEASE III"/>
    <property type="match status" value="1"/>
</dbReference>
<keyword evidence="2" id="KW-0255">Endonuclease</keyword>
<dbReference type="InterPro" id="IPR036389">
    <property type="entry name" value="RNase_III_sf"/>
</dbReference>
<dbReference type="EMBL" id="MU155207">
    <property type="protein sequence ID" value="KAF9479708.1"/>
    <property type="molecule type" value="Genomic_DNA"/>
</dbReference>
<evidence type="ECO:0000256" key="2">
    <source>
        <dbReference type="ARBA" id="ARBA00022759"/>
    </source>
</evidence>
<dbReference type="AlphaFoldDB" id="A0A9P6D1I0"/>
<dbReference type="GO" id="GO:0010468">
    <property type="term" value="P:regulation of gene expression"/>
    <property type="evidence" value="ECO:0007669"/>
    <property type="project" value="TreeGrafter"/>
</dbReference>
<sequence length="320" mass="36121">MNSSLPAALYSAKEPLQTRLKRSRSLDHIPRNFNASRIPPLPRINGDLALQVFTHKSLRRPNVSPADYGDNERLADLGRTMCEFAITQALFEYRPMMRAAALTELREQLLLSTMVEDWVAAYKLMPKLRCQPGLHASLKLPQEIKSLFHAYVGGLYLSSGLEAVNVWIRRLLEQELELVPHETDVKMDMPIMKETPPQKRIKSEYMSPPLSQSSSFTPEPPQPHVMRYTPPHLKPMSTPPPNPLSPAQPNLPFLPLFNQAAIQRRVTVEYIAEFSGPAHARRWAVKCIVNNICKGEGSGNSKQAAKEEAARKAYYAMGWT</sequence>
<keyword evidence="1" id="KW-0540">Nuclease</keyword>
<dbReference type="SMART" id="SM00535">
    <property type="entry name" value="RIBOc"/>
    <property type="match status" value="1"/>
</dbReference>
<dbReference type="Gene3D" id="1.10.1520.10">
    <property type="entry name" value="Ribonuclease III domain"/>
    <property type="match status" value="1"/>
</dbReference>
<evidence type="ECO:0000256" key="4">
    <source>
        <dbReference type="ARBA" id="ARBA00022884"/>
    </source>
</evidence>
<dbReference type="SUPFAM" id="SSF69065">
    <property type="entry name" value="RNase III domain-like"/>
    <property type="match status" value="1"/>
</dbReference>